<evidence type="ECO:0000313" key="2">
    <source>
        <dbReference type="EMBL" id="TCT25994.1"/>
    </source>
</evidence>
<evidence type="ECO:0000256" key="1">
    <source>
        <dbReference type="SAM" id="SignalP"/>
    </source>
</evidence>
<proteinExistence type="predicted"/>
<dbReference type="AlphaFoldDB" id="A0A4R3NB13"/>
<dbReference type="RefSeq" id="WP_240311029.1">
    <property type="nucleotide sequence ID" value="NZ_MSZW01000024.1"/>
</dbReference>
<reference evidence="2 3" key="1">
    <citation type="submission" date="2019-03" db="EMBL/GenBank/DDBJ databases">
        <title>Genomic Encyclopedia of Type Strains, Phase IV (KMG-IV): sequencing the most valuable type-strain genomes for metagenomic binning, comparative biology and taxonomic classification.</title>
        <authorList>
            <person name="Goeker M."/>
        </authorList>
    </citation>
    <scope>NUCLEOTIDE SEQUENCE [LARGE SCALE GENOMIC DNA]</scope>
    <source>
        <strain evidence="2 3">DSM 13605</strain>
    </source>
</reference>
<keyword evidence="1" id="KW-0732">Signal</keyword>
<protein>
    <submittedName>
        <fullName evidence="2">Uncharacterized protein YcfJ</fullName>
    </submittedName>
</protein>
<accession>A0A4R3NB13</accession>
<dbReference type="Proteomes" id="UP000295414">
    <property type="component" value="Unassembled WGS sequence"/>
</dbReference>
<feature type="chain" id="PRO_5020987266" evidence="1">
    <location>
        <begin position="25"/>
        <end position="147"/>
    </location>
</feature>
<comment type="caution">
    <text evidence="2">The sequence shown here is derived from an EMBL/GenBank/DDBJ whole genome shotgun (WGS) entry which is preliminary data.</text>
</comment>
<feature type="signal peptide" evidence="1">
    <location>
        <begin position="1"/>
        <end position="24"/>
    </location>
</feature>
<evidence type="ECO:0000313" key="3">
    <source>
        <dbReference type="Proteomes" id="UP000295414"/>
    </source>
</evidence>
<organism evidence="2 3">
    <name type="scientific">Thermomonas haemolytica</name>
    <dbReference type="NCBI Taxonomy" id="141949"/>
    <lineage>
        <taxon>Bacteria</taxon>
        <taxon>Pseudomonadati</taxon>
        <taxon>Pseudomonadota</taxon>
        <taxon>Gammaproteobacteria</taxon>
        <taxon>Lysobacterales</taxon>
        <taxon>Lysobacteraceae</taxon>
        <taxon>Thermomonas</taxon>
    </lineage>
</organism>
<sequence length="147" mass="16773">MPMRPLFPLLALPTGLLACTLAAAQDAPREAVVPVENVRYDYAQVLSVRPVYQTLRTTSMEKVCDPREPTRSVTLARVMNAVRDRLSPSKEGEGETCRMEPVTKEYRRTIAYDVDYMYRGSKFRTRMDSDPGNRLRIRISITPHPVE</sequence>
<keyword evidence="3" id="KW-1185">Reference proteome</keyword>
<dbReference type="EMBL" id="SMAP01000001">
    <property type="protein sequence ID" value="TCT25994.1"/>
    <property type="molecule type" value="Genomic_DNA"/>
</dbReference>
<gene>
    <name evidence="2" type="ORF">EDC34_101321</name>
</gene>
<name>A0A4R3NB13_9GAMM</name>
<dbReference type="PROSITE" id="PS51257">
    <property type="entry name" value="PROKAR_LIPOPROTEIN"/>
    <property type="match status" value="1"/>
</dbReference>